<dbReference type="AlphaFoldDB" id="A0A640KR44"/>
<dbReference type="GO" id="GO:0006612">
    <property type="term" value="P:protein targeting to membrane"/>
    <property type="evidence" value="ECO:0007669"/>
    <property type="project" value="TreeGrafter"/>
</dbReference>
<evidence type="ECO:0000256" key="9">
    <source>
        <dbReference type="ARBA" id="ARBA00023315"/>
    </source>
</evidence>
<proteinExistence type="inferred from homology"/>
<dbReference type="OrthoDB" id="9909019at2759"/>
<keyword evidence="3 10" id="KW-0808">Transferase</keyword>
<dbReference type="VEuPathDB" id="TriTrypDB:LtaPh_2802300"/>
<name>A0A640KR44_LEITA</name>
<evidence type="ECO:0000256" key="1">
    <source>
        <dbReference type="ARBA" id="ARBA00004127"/>
    </source>
</evidence>
<reference evidence="12" key="1">
    <citation type="submission" date="2019-11" db="EMBL/GenBank/DDBJ databases">
        <title>Leishmania tarentolae CDS.</title>
        <authorList>
            <person name="Goto Y."/>
            <person name="Yamagishi J."/>
        </authorList>
    </citation>
    <scope>NUCLEOTIDE SEQUENCE [LARGE SCALE GENOMIC DNA]</scope>
    <source>
        <strain evidence="12">Parrot Tar II</strain>
    </source>
</reference>
<evidence type="ECO:0000256" key="8">
    <source>
        <dbReference type="ARBA" id="ARBA00023288"/>
    </source>
</evidence>
<evidence type="ECO:0000259" key="11">
    <source>
        <dbReference type="Pfam" id="PF01529"/>
    </source>
</evidence>
<keyword evidence="8" id="KW-0449">Lipoprotein</keyword>
<sequence length="353" mass="39971">MSGFSAEAPMMLYYQRHDAPGAHNNSNVSTRDLAVKVPPGLTPKPTPKELHIPMVDAALYMRRRNPSSKALGTFRRLQLPCLQFYFTSDFLNGAIPMVITIILIISNMALVWHQVGWCEYIFTLCMLATTFTMHFLTMSIDPGIYPRLCSGEKDPLEGHTQLVFCKECQLRRPPRCAHCYQCNVCVLEHDHHCSILGGCVGIRNLRWFTLYLLFCCSSTMIGVVWLARYLFNDLFINDEENQTRLNEPLTPYPTMQGGRRSFATSDHSGSHLAAIVVLLLDGIVVMLVGLMLCIYVYLTLSSTTRRESMRKQNSLKVLLNPQKVWQNLKKVLSPPPSLLDSNDHADEEVTNLV</sequence>
<dbReference type="GO" id="GO:0005794">
    <property type="term" value="C:Golgi apparatus"/>
    <property type="evidence" value="ECO:0007669"/>
    <property type="project" value="TreeGrafter"/>
</dbReference>
<keyword evidence="7" id="KW-0564">Palmitate</keyword>
<dbReference type="PANTHER" id="PTHR22883">
    <property type="entry name" value="ZINC FINGER DHHC DOMAIN CONTAINING PROTEIN"/>
    <property type="match status" value="1"/>
</dbReference>
<dbReference type="Proteomes" id="UP000419144">
    <property type="component" value="Unassembled WGS sequence"/>
</dbReference>
<comment type="catalytic activity">
    <reaction evidence="10">
        <text>L-cysteinyl-[protein] + hexadecanoyl-CoA = S-hexadecanoyl-L-cysteinyl-[protein] + CoA</text>
        <dbReference type="Rhea" id="RHEA:36683"/>
        <dbReference type="Rhea" id="RHEA-COMP:10131"/>
        <dbReference type="Rhea" id="RHEA-COMP:11032"/>
        <dbReference type="ChEBI" id="CHEBI:29950"/>
        <dbReference type="ChEBI" id="CHEBI:57287"/>
        <dbReference type="ChEBI" id="CHEBI:57379"/>
        <dbReference type="ChEBI" id="CHEBI:74151"/>
        <dbReference type="EC" id="2.3.1.225"/>
    </reaction>
</comment>
<dbReference type="EC" id="2.3.1.225" evidence="10"/>
<feature type="transmembrane region" description="Helical" evidence="10">
    <location>
        <begin position="210"/>
        <end position="231"/>
    </location>
</feature>
<keyword evidence="9 10" id="KW-0012">Acyltransferase</keyword>
<feature type="domain" description="Palmitoyltransferase DHHC" evidence="11">
    <location>
        <begin position="161"/>
        <end position="312"/>
    </location>
</feature>
<evidence type="ECO:0000256" key="6">
    <source>
        <dbReference type="ARBA" id="ARBA00023136"/>
    </source>
</evidence>
<comment type="similarity">
    <text evidence="2 10">Belongs to the DHHC palmitoyltransferase family.</text>
</comment>
<comment type="caution">
    <text evidence="12">The sequence shown here is derived from an EMBL/GenBank/DDBJ whole genome shotgun (WGS) entry which is preliminary data.</text>
</comment>
<dbReference type="GO" id="GO:0005783">
    <property type="term" value="C:endoplasmic reticulum"/>
    <property type="evidence" value="ECO:0007669"/>
    <property type="project" value="TreeGrafter"/>
</dbReference>
<gene>
    <name evidence="12" type="ORF">LtaPh_2802300</name>
</gene>
<evidence type="ECO:0000256" key="3">
    <source>
        <dbReference type="ARBA" id="ARBA00022679"/>
    </source>
</evidence>
<evidence type="ECO:0000313" key="12">
    <source>
        <dbReference type="EMBL" id="GET89939.1"/>
    </source>
</evidence>
<feature type="transmembrane region" description="Helical" evidence="10">
    <location>
        <begin position="272"/>
        <end position="300"/>
    </location>
</feature>
<dbReference type="EMBL" id="BLBS01000039">
    <property type="protein sequence ID" value="GET89939.1"/>
    <property type="molecule type" value="Genomic_DNA"/>
</dbReference>
<keyword evidence="13" id="KW-1185">Reference proteome</keyword>
<keyword evidence="4 10" id="KW-0812">Transmembrane</keyword>
<feature type="transmembrane region" description="Helical" evidence="10">
    <location>
        <begin position="94"/>
        <end position="114"/>
    </location>
</feature>
<keyword evidence="6 10" id="KW-0472">Membrane</keyword>
<comment type="subcellular location">
    <subcellularLocation>
        <location evidence="1">Endomembrane system</location>
        <topology evidence="1">Multi-pass membrane protein</topology>
    </subcellularLocation>
</comment>
<comment type="domain">
    <text evidence="10">The DHHC domain is required for palmitoyltransferase activity.</text>
</comment>
<dbReference type="InterPro" id="IPR039859">
    <property type="entry name" value="PFA4/ZDH16/20/ERF2-like"/>
</dbReference>
<keyword evidence="5 10" id="KW-1133">Transmembrane helix</keyword>
<evidence type="ECO:0000313" key="13">
    <source>
        <dbReference type="Proteomes" id="UP000419144"/>
    </source>
</evidence>
<evidence type="ECO:0000256" key="2">
    <source>
        <dbReference type="ARBA" id="ARBA00008574"/>
    </source>
</evidence>
<evidence type="ECO:0000256" key="4">
    <source>
        <dbReference type="ARBA" id="ARBA00022692"/>
    </source>
</evidence>
<dbReference type="PANTHER" id="PTHR22883:SF301">
    <property type="entry name" value="PALMITOYLTRANSFERASE ZDHHC12"/>
    <property type="match status" value="1"/>
</dbReference>
<evidence type="ECO:0000256" key="10">
    <source>
        <dbReference type="RuleBase" id="RU079119"/>
    </source>
</evidence>
<dbReference type="Pfam" id="PF01529">
    <property type="entry name" value="DHHC"/>
    <property type="match status" value="1"/>
</dbReference>
<organism evidence="12 13">
    <name type="scientific">Leishmania tarentolae</name>
    <name type="common">Sauroleishmania tarentolae</name>
    <dbReference type="NCBI Taxonomy" id="5689"/>
    <lineage>
        <taxon>Eukaryota</taxon>
        <taxon>Discoba</taxon>
        <taxon>Euglenozoa</taxon>
        <taxon>Kinetoplastea</taxon>
        <taxon>Metakinetoplastina</taxon>
        <taxon>Trypanosomatida</taxon>
        <taxon>Trypanosomatidae</taxon>
        <taxon>Leishmaniinae</taxon>
        <taxon>Leishmania</taxon>
        <taxon>lizard Leishmania</taxon>
    </lineage>
</organism>
<dbReference type="GO" id="GO:0019706">
    <property type="term" value="F:protein-cysteine S-palmitoyltransferase activity"/>
    <property type="evidence" value="ECO:0007669"/>
    <property type="project" value="UniProtKB-EC"/>
</dbReference>
<accession>A0A640KR44</accession>
<evidence type="ECO:0000256" key="5">
    <source>
        <dbReference type="ARBA" id="ARBA00022989"/>
    </source>
</evidence>
<protein>
    <recommendedName>
        <fullName evidence="10">Palmitoyltransferase</fullName>
        <ecNumber evidence="10">2.3.1.225</ecNumber>
    </recommendedName>
</protein>
<dbReference type="InterPro" id="IPR001594">
    <property type="entry name" value="Palmitoyltrfase_DHHC"/>
</dbReference>
<evidence type="ECO:0000256" key="7">
    <source>
        <dbReference type="ARBA" id="ARBA00023139"/>
    </source>
</evidence>
<feature type="transmembrane region" description="Helical" evidence="10">
    <location>
        <begin position="120"/>
        <end position="138"/>
    </location>
</feature>
<dbReference type="PROSITE" id="PS50216">
    <property type="entry name" value="DHHC"/>
    <property type="match status" value="1"/>
</dbReference>